<comment type="caution">
    <text evidence="1">The sequence shown here is derived from an EMBL/GenBank/DDBJ whole genome shotgun (WGS) entry which is preliminary data.</text>
</comment>
<accession>A0A2P7Q271</accession>
<gene>
    <name evidence="1" type="ORF">UF10_01200</name>
</gene>
<dbReference type="InterPro" id="IPR024211">
    <property type="entry name" value="DUF3841"/>
</dbReference>
<proteinExistence type="predicted"/>
<dbReference type="RefSeq" id="WP_106776034.1">
    <property type="nucleotide sequence ID" value="NZ_JYGE01000002.1"/>
</dbReference>
<dbReference type="Pfam" id="PF12952">
    <property type="entry name" value="DUF3841"/>
    <property type="match status" value="1"/>
</dbReference>
<evidence type="ECO:0000313" key="1">
    <source>
        <dbReference type="EMBL" id="PSJ32052.1"/>
    </source>
</evidence>
<dbReference type="AlphaFoldDB" id="A0A2P7Q271"/>
<protein>
    <recommendedName>
        <fullName evidence="3">DUF3841 domain-containing protein</fullName>
    </recommendedName>
</protein>
<evidence type="ECO:0008006" key="3">
    <source>
        <dbReference type="Google" id="ProtNLM"/>
    </source>
</evidence>
<evidence type="ECO:0000313" key="2">
    <source>
        <dbReference type="Proteomes" id="UP000241434"/>
    </source>
</evidence>
<dbReference type="Proteomes" id="UP000241434">
    <property type="component" value="Unassembled WGS sequence"/>
</dbReference>
<organism evidence="1 2">
    <name type="scientific">Peptostreptococcus russellii</name>
    <dbReference type="NCBI Taxonomy" id="215200"/>
    <lineage>
        <taxon>Bacteria</taxon>
        <taxon>Bacillati</taxon>
        <taxon>Bacillota</taxon>
        <taxon>Clostridia</taxon>
        <taxon>Peptostreptococcales</taxon>
        <taxon>Peptostreptococcaceae</taxon>
        <taxon>Peptostreptococcus</taxon>
    </lineage>
</organism>
<reference evidence="1" key="1">
    <citation type="thesis" date="2015" institute="Rutgers" country="The State University of New Jersey, 14 College Farm Rd., New Brunswick, NJ, USA">
        <title>Ammonia toxicity in bacteria and its implications for treatment of and resource recovery from highly nitrogenous organic wastes.</title>
        <authorList>
            <person name="Luther A.K."/>
        </authorList>
    </citation>
    <scope>NUCLEOTIDE SEQUENCE</scope>
    <source>
        <strain evidence="1">RT-10B</strain>
    </source>
</reference>
<name>A0A2P7Q271_9FIRM</name>
<keyword evidence="2" id="KW-1185">Reference proteome</keyword>
<sequence>MNNKFKNPYSRNGKTILFTTQDKKSWDILNETGRFINKKQYIRNHFEDISEHFIKSYDWFVKETSKRTQKPSDVEYQIWCSVSARNCMRPSEGEICYIIEVPDDEIMYFSGMKWDYVLNLHYVPINDEDLASYQKEIKEKGFNNSYEFIEGRYSRMFPKEVEKIKASWPRIFDIDEWNIFDVQANIWQIKKEWIKSIVEVGDRIADEYILD</sequence>
<dbReference type="OrthoDB" id="286252at2"/>
<dbReference type="EMBL" id="JYGE01000002">
    <property type="protein sequence ID" value="PSJ32052.1"/>
    <property type="molecule type" value="Genomic_DNA"/>
</dbReference>